<evidence type="ECO:0000313" key="7">
    <source>
        <dbReference type="Proteomes" id="UP000053927"/>
    </source>
</evidence>
<accession>R7RXR9</accession>
<dbReference type="InterPro" id="IPR000537">
    <property type="entry name" value="UbiA_prenyltransferase"/>
</dbReference>
<feature type="transmembrane region" description="Helical" evidence="5">
    <location>
        <begin position="168"/>
        <end position="187"/>
    </location>
</feature>
<comment type="subcellular location">
    <subcellularLocation>
        <location evidence="1">Membrane</location>
        <topology evidence="1">Multi-pass membrane protein</topology>
    </subcellularLocation>
</comment>
<feature type="transmembrane region" description="Helical" evidence="5">
    <location>
        <begin position="98"/>
        <end position="129"/>
    </location>
</feature>
<dbReference type="Gene3D" id="1.10.357.140">
    <property type="entry name" value="UbiA prenyltransferase"/>
    <property type="match status" value="1"/>
</dbReference>
<dbReference type="InterPro" id="IPR050475">
    <property type="entry name" value="Prenyltransferase_related"/>
</dbReference>
<evidence type="ECO:0000256" key="4">
    <source>
        <dbReference type="ARBA" id="ARBA00023136"/>
    </source>
</evidence>
<evidence type="ECO:0000256" key="1">
    <source>
        <dbReference type="ARBA" id="ARBA00004141"/>
    </source>
</evidence>
<keyword evidence="2 5" id="KW-0812">Transmembrane</keyword>
<evidence type="ECO:0000256" key="2">
    <source>
        <dbReference type="ARBA" id="ARBA00022692"/>
    </source>
</evidence>
<dbReference type="Pfam" id="PF01040">
    <property type="entry name" value="UbiA"/>
    <property type="match status" value="1"/>
</dbReference>
<dbReference type="CDD" id="cd13965">
    <property type="entry name" value="PT_UbiA_3"/>
    <property type="match status" value="1"/>
</dbReference>
<protein>
    <recommendedName>
        <fullName evidence="8">UbiA prenyltransferase</fullName>
    </recommendedName>
</protein>
<keyword evidence="3 5" id="KW-1133">Transmembrane helix</keyword>
<keyword evidence="7" id="KW-1185">Reference proteome</keyword>
<dbReference type="PANTHER" id="PTHR42723:SF1">
    <property type="entry name" value="CHLOROPHYLL SYNTHASE, CHLOROPLASTIC"/>
    <property type="match status" value="1"/>
</dbReference>
<evidence type="ECO:0000256" key="3">
    <source>
        <dbReference type="ARBA" id="ARBA00022989"/>
    </source>
</evidence>
<dbReference type="OrthoDB" id="434972at2759"/>
<dbReference type="OMA" id="AKLWCLW"/>
<dbReference type="RefSeq" id="XP_007311312.1">
    <property type="nucleotide sequence ID" value="XM_007311250.1"/>
</dbReference>
<evidence type="ECO:0000313" key="6">
    <source>
        <dbReference type="EMBL" id="EIM79583.1"/>
    </source>
</evidence>
<feature type="transmembrane region" description="Helical" evidence="5">
    <location>
        <begin position="208"/>
        <end position="225"/>
    </location>
</feature>
<keyword evidence="4 5" id="KW-0472">Membrane</keyword>
<name>R7RXR9_STEHR</name>
<organism evidence="6 7">
    <name type="scientific">Stereum hirsutum (strain FP-91666)</name>
    <name type="common">White-rot fungus</name>
    <dbReference type="NCBI Taxonomy" id="721885"/>
    <lineage>
        <taxon>Eukaryota</taxon>
        <taxon>Fungi</taxon>
        <taxon>Dikarya</taxon>
        <taxon>Basidiomycota</taxon>
        <taxon>Agaricomycotina</taxon>
        <taxon>Agaricomycetes</taxon>
        <taxon>Russulales</taxon>
        <taxon>Stereaceae</taxon>
        <taxon>Stereum</taxon>
    </lineage>
</organism>
<gene>
    <name evidence="6" type="ORF">STEHIDRAFT_69322</name>
</gene>
<dbReference type="eggNOG" id="ENOG502SNAR">
    <property type="taxonomic scope" value="Eukaryota"/>
</dbReference>
<dbReference type="EMBL" id="JH687403">
    <property type="protein sequence ID" value="EIM79583.1"/>
    <property type="molecule type" value="Genomic_DNA"/>
</dbReference>
<sequence>MPSTVLVRSLFRHAWTLFLFTKSDIKTTLIPISIFAIASAPIHSASHVPHVVFWVWLHLLQFDVSNQLMDPDEDNHNKPDRPLPAKRISYRNATIMRWALVPLCWGLSALYSSYVLCASVALVAFTVIYDELHAHSGHFAVRNVVNAAGFASFELGSTLISGTDPSRFTSTMLLAISISAGIFATTIQAQDFKDIRGDSLIGRKTLPIVLPSVARPTLLVALLVWSLSLTHIWRLDFTTACTLIALSCFVGVRFVFLQGEKDDQISFYWYNVSLSV</sequence>
<evidence type="ECO:0000256" key="5">
    <source>
        <dbReference type="SAM" id="Phobius"/>
    </source>
</evidence>
<dbReference type="GO" id="GO:0016020">
    <property type="term" value="C:membrane"/>
    <property type="evidence" value="ECO:0007669"/>
    <property type="project" value="UniProtKB-SubCell"/>
</dbReference>
<evidence type="ECO:0008006" key="8">
    <source>
        <dbReference type="Google" id="ProtNLM"/>
    </source>
</evidence>
<dbReference type="InterPro" id="IPR044878">
    <property type="entry name" value="UbiA_sf"/>
</dbReference>
<reference evidence="7" key="1">
    <citation type="journal article" date="2012" name="Science">
        <title>The Paleozoic origin of enzymatic lignin decomposition reconstructed from 31 fungal genomes.</title>
        <authorList>
            <person name="Floudas D."/>
            <person name="Binder M."/>
            <person name="Riley R."/>
            <person name="Barry K."/>
            <person name="Blanchette R.A."/>
            <person name="Henrissat B."/>
            <person name="Martinez A.T."/>
            <person name="Otillar R."/>
            <person name="Spatafora J.W."/>
            <person name="Yadav J.S."/>
            <person name="Aerts A."/>
            <person name="Benoit I."/>
            <person name="Boyd A."/>
            <person name="Carlson A."/>
            <person name="Copeland A."/>
            <person name="Coutinho P.M."/>
            <person name="de Vries R.P."/>
            <person name="Ferreira P."/>
            <person name="Findley K."/>
            <person name="Foster B."/>
            <person name="Gaskell J."/>
            <person name="Glotzer D."/>
            <person name="Gorecki P."/>
            <person name="Heitman J."/>
            <person name="Hesse C."/>
            <person name="Hori C."/>
            <person name="Igarashi K."/>
            <person name="Jurgens J.A."/>
            <person name="Kallen N."/>
            <person name="Kersten P."/>
            <person name="Kohler A."/>
            <person name="Kuees U."/>
            <person name="Kumar T.K.A."/>
            <person name="Kuo A."/>
            <person name="LaButti K."/>
            <person name="Larrondo L.F."/>
            <person name="Lindquist E."/>
            <person name="Ling A."/>
            <person name="Lombard V."/>
            <person name="Lucas S."/>
            <person name="Lundell T."/>
            <person name="Martin R."/>
            <person name="McLaughlin D.J."/>
            <person name="Morgenstern I."/>
            <person name="Morin E."/>
            <person name="Murat C."/>
            <person name="Nagy L.G."/>
            <person name="Nolan M."/>
            <person name="Ohm R.A."/>
            <person name="Patyshakuliyeva A."/>
            <person name="Rokas A."/>
            <person name="Ruiz-Duenas F.J."/>
            <person name="Sabat G."/>
            <person name="Salamov A."/>
            <person name="Samejima M."/>
            <person name="Schmutz J."/>
            <person name="Slot J.C."/>
            <person name="St John F."/>
            <person name="Stenlid J."/>
            <person name="Sun H."/>
            <person name="Sun S."/>
            <person name="Syed K."/>
            <person name="Tsang A."/>
            <person name="Wiebenga A."/>
            <person name="Young D."/>
            <person name="Pisabarro A."/>
            <person name="Eastwood D.C."/>
            <person name="Martin F."/>
            <person name="Cullen D."/>
            <person name="Grigoriev I.V."/>
            <person name="Hibbett D.S."/>
        </authorList>
    </citation>
    <scope>NUCLEOTIDE SEQUENCE [LARGE SCALE GENOMIC DNA]</scope>
    <source>
        <strain evidence="7">FP-91666</strain>
    </source>
</reference>
<dbReference type="AlphaFoldDB" id="R7RXR9"/>
<feature type="transmembrane region" description="Helical" evidence="5">
    <location>
        <begin position="237"/>
        <end position="256"/>
    </location>
</feature>
<dbReference type="Proteomes" id="UP000053927">
    <property type="component" value="Unassembled WGS sequence"/>
</dbReference>
<dbReference type="PANTHER" id="PTHR42723">
    <property type="entry name" value="CHLOROPHYLL SYNTHASE"/>
    <property type="match status" value="1"/>
</dbReference>
<dbReference type="GeneID" id="18806529"/>
<dbReference type="KEGG" id="shs:STEHIDRAFT_69322"/>
<dbReference type="GO" id="GO:0016765">
    <property type="term" value="F:transferase activity, transferring alkyl or aryl (other than methyl) groups"/>
    <property type="evidence" value="ECO:0007669"/>
    <property type="project" value="InterPro"/>
</dbReference>
<proteinExistence type="predicted"/>